<feature type="transmembrane region" description="Helical" evidence="1">
    <location>
        <begin position="35"/>
        <end position="55"/>
    </location>
</feature>
<evidence type="ECO:0000313" key="2">
    <source>
        <dbReference type="EMBL" id="CCB82885.1"/>
    </source>
</evidence>
<keyword evidence="1" id="KW-0472">Membrane</keyword>
<keyword evidence="1" id="KW-0812">Transmembrane</keyword>
<dbReference type="EMBL" id="FR871813">
    <property type="protein sequence ID" value="CCB82885.1"/>
    <property type="molecule type" value="Genomic_DNA"/>
</dbReference>
<name>F6IW77_LACPE</name>
<gene>
    <name evidence="2" type="ORF">LPE_01912</name>
</gene>
<evidence type="ECO:0000256" key="1">
    <source>
        <dbReference type="SAM" id="Phobius"/>
    </source>
</evidence>
<accession>F6IW77</accession>
<organism evidence="2">
    <name type="scientific">Lactiplantibacillus pentosus MP-10</name>
    <dbReference type="NCBI Taxonomy" id="1028490"/>
    <lineage>
        <taxon>Bacteria</taxon>
        <taxon>Bacillati</taxon>
        <taxon>Bacillota</taxon>
        <taxon>Bacilli</taxon>
        <taxon>Lactobacillales</taxon>
        <taxon>Lactobacillaceae</taxon>
        <taxon>Lactiplantibacillus</taxon>
    </lineage>
</organism>
<sequence>MAFKLSLSLCQSPPICLKSSSALIRFVLSNKMGNVSYSVLFPAPLIPATIIYWGLSINGQSPFA</sequence>
<keyword evidence="1" id="KW-1133">Transmembrane helix</keyword>
<proteinExistence type="predicted"/>
<dbReference type="AlphaFoldDB" id="F6IW77"/>
<reference evidence="2" key="1">
    <citation type="journal article" date="2011" name="J. Bacteriol.">
        <title>Annotated genome sequence of Lactobacillus pentosus MP-10, which has probiotic potential, from naturally fermented Alorena green table olives.</title>
        <authorList>
            <person name="Abriouel H."/>
            <person name="Benomar N."/>
            <person name="Perez Pulido R."/>
            <person name="Canamero M.M."/>
            <person name="Galvez A."/>
        </authorList>
    </citation>
    <scope>NUCLEOTIDE SEQUENCE</scope>
    <source>
        <strain evidence="2">MP-10</strain>
    </source>
</reference>
<protein>
    <submittedName>
        <fullName evidence="2">Uncharacterized protein</fullName>
    </submittedName>
</protein>